<proteinExistence type="predicted"/>
<evidence type="ECO:0000313" key="1">
    <source>
        <dbReference type="EMBL" id="PHM22519.1"/>
    </source>
</evidence>
<dbReference type="Proteomes" id="UP000224871">
    <property type="component" value="Unassembled WGS sequence"/>
</dbReference>
<reference evidence="1 2" key="1">
    <citation type="journal article" date="2017" name="Nat. Microbiol.">
        <title>Natural product diversity associated with the nematode symbionts Photorhabdus and Xenorhabdus.</title>
        <authorList>
            <person name="Tobias N.J."/>
            <person name="Wolff H."/>
            <person name="Djahanschiri B."/>
            <person name="Grundmann F."/>
            <person name="Kronenwerth M."/>
            <person name="Shi Y.M."/>
            <person name="Simonyi S."/>
            <person name="Grun P."/>
            <person name="Shapiro-Ilan D."/>
            <person name="Pidot S.J."/>
            <person name="Stinear T.P."/>
            <person name="Ebersberger I."/>
            <person name="Bode H.B."/>
        </authorList>
    </citation>
    <scope>NUCLEOTIDE SEQUENCE [LARGE SCALE GENOMIC DNA]</scope>
    <source>
        <strain evidence="1 2">DSM 16336</strain>
    </source>
</reference>
<accession>A0A2G0MJ42</accession>
<gene>
    <name evidence="1" type="ORF">Xinn_04146</name>
</gene>
<dbReference type="PROSITE" id="PS51257">
    <property type="entry name" value="PROKAR_LIPOPROTEIN"/>
    <property type="match status" value="1"/>
</dbReference>
<sequence>MSFSKPLLPLISVARFVAIIISMSQGCAACGYTFSLSQHAPISGVSDQPTRPNQSVYWWVSRRAITSRAASGTVSHCIRPRPDCRYRLSMRLILSVFSDTLCCNNSSHCSKARCCAVGAAVPRTNAGYGVYVCGLVGFSIPAQPARNRRRLCSTAWR</sequence>
<evidence type="ECO:0000313" key="2">
    <source>
        <dbReference type="Proteomes" id="UP000224871"/>
    </source>
</evidence>
<keyword evidence="2" id="KW-1185">Reference proteome</keyword>
<name>A0A2G0MJ42_9GAMM</name>
<organism evidence="1 2">
    <name type="scientific">Xenorhabdus innexi</name>
    <dbReference type="NCBI Taxonomy" id="290109"/>
    <lineage>
        <taxon>Bacteria</taxon>
        <taxon>Pseudomonadati</taxon>
        <taxon>Pseudomonadota</taxon>
        <taxon>Gammaproteobacteria</taxon>
        <taxon>Enterobacterales</taxon>
        <taxon>Morganellaceae</taxon>
        <taxon>Xenorhabdus</taxon>
    </lineage>
</organism>
<dbReference type="EMBL" id="NIBU01000185">
    <property type="protein sequence ID" value="PHM22519.1"/>
    <property type="molecule type" value="Genomic_DNA"/>
</dbReference>
<comment type="caution">
    <text evidence="1">The sequence shown here is derived from an EMBL/GenBank/DDBJ whole genome shotgun (WGS) entry which is preliminary data.</text>
</comment>
<protein>
    <recommendedName>
        <fullName evidence="3">Secreted protein</fullName>
    </recommendedName>
</protein>
<evidence type="ECO:0008006" key="3">
    <source>
        <dbReference type="Google" id="ProtNLM"/>
    </source>
</evidence>